<keyword evidence="3" id="KW-1185">Reference proteome</keyword>
<keyword evidence="1" id="KW-1133">Transmembrane helix</keyword>
<evidence type="ECO:0008006" key="4">
    <source>
        <dbReference type="Google" id="ProtNLM"/>
    </source>
</evidence>
<sequence>MKKETEKTIITLSNFGYISGCIVLYLVALCILISAVWSIISDMYSGVYTVYKILDEVGLIVFSMAVVDVGKYLMLEEVLRRERAHNPEQSRKTLTKFAIIISSALSLEGLVLTIEVAKQDVTKLLYPVTVLLTATFYIIGIGIYQKLNASAEEKE</sequence>
<keyword evidence="1" id="KW-0472">Membrane</keyword>
<dbReference type="Proteomes" id="UP000000496">
    <property type="component" value="Chromosome gsn.131"/>
</dbReference>
<dbReference type="EMBL" id="FR872582">
    <property type="protein sequence ID" value="CCB89047.1"/>
    <property type="molecule type" value="Genomic_DNA"/>
</dbReference>
<dbReference type="OrthoDB" id="7204915at2"/>
<feature type="transmembrane region" description="Helical" evidence="1">
    <location>
        <begin position="94"/>
        <end position="112"/>
    </location>
</feature>
<evidence type="ECO:0000313" key="2">
    <source>
        <dbReference type="EMBL" id="CCB89047.1"/>
    </source>
</evidence>
<organism evidence="2 3">
    <name type="scientific">Simkania negevensis (strain ATCC VR-1471 / DSM 27360 / Z)</name>
    <dbReference type="NCBI Taxonomy" id="331113"/>
    <lineage>
        <taxon>Bacteria</taxon>
        <taxon>Pseudomonadati</taxon>
        <taxon>Chlamydiota</taxon>
        <taxon>Chlamydiia</taxon>
        <taxon>Parachlamydiales</taxon>
        <taxon>Simkaniaceae</taxon>
        <taxon>Simkania</taxon>
    </lineage>
</organism>
<feature type="transmembrane region" description="Helical" evidence="1">
    <location>
        <begin position="57"/>
        <end position="74"/>
    </location>
</feature>
<reference key="1">
    <citation type="journal article" date="2011" name="Mol. Biol. Evol.">
        <title>Unity in variety -- the pan-genome of the Chlamydiae.</title>
        <authorList>
            <person name="Collingro A."/>
            <person name="Tischler P."/>
            <person name="Weinmaier T."/>
            <person name="Penz T."/>
            <person name="Heinz E."/>
            <person name="Brunham R.C."/>
            <person name="Read T.D."/>
            <person name="Bavoil P.M."/>
            <person name="Sachse K."/>
            <person name="Kahane S."/>
            <person name="Friedman M.G."/>
            <person name="Rattei T."/>
            <person name="Myers G.S.A."/>
            <person name="Horn M."/>
        </authorList>
    </citation>
    <scope>NUCLEOTIDE SEQUENCE</scope>
    <source>
        <strain>Z</strain>
    </source>
</reference>
<accession>F8L8C4</accession>
<evidence type="ECO:0000313" key="3">
    <source>
        <dbReference type="Proteomes" id="UP000000496"/>
    </source>
</evidence>
<evidence type="ECO:0000256" key="1">
    <source>
        <dbReference type="SAM" id="Phobius"/>
    </source>
</evidence>
<feature type="transmembrane region" description="Helical" evidence="1">
    <location>
        <begin position="124"/>
        <end position="144"/>
    </location>
</feature>
<dbReference type="AlphaFoldDB" id="F8L8C4"/>
<feature type="transmembrane region" description="Helical" evidence="1">
    <location>
        <begin position="12"/>
        <end position="37"/>
    </location>
</feature>
<gene>
    <name evidence="2" type="ordered locus">SNE_A11700</name>
</gene>
<protein>
    <recommendedName>
        <fullName evidence="4">General glycosylation pathway protein</fullName>
    </recommendedName>
</protein>
<name>F8L8C4_SIMNZ</name>
<dbReference type="KEGG" id="sng:SNE_A11700"/>
<proteinExistence type="predicted"/>
<reference evidence="2 3" key="2">
    <citation type="journal article" date="2011" name="Mol. Biol. Evol.">
        <title>Unity in variety--the pan-genome of the Chlamydiae.</title>
        <authorList>
            <person name="Collingro A."/>
            <person name="Tischler P."/>
            <person name="Weinmaier T."/>
            <person name="Penz T."/>
            <person name="Heinz E."/>
            <person name="Brunham R.C."/>
            <person name="Read T.D."/>
            <person name="Bavoil P.M."/>
            <person name="Sachse K."/>
            <person name="Kahane S."/>
            <person name="Friedman M.G."/>
            <person name="Rattei T."/>
            <person name="Myers G.S."/>
            <person name="Horn M."/>
        </authorList>
    </citation>
    <scope>NUCLEOTIDE SEQUENCE [LARGE SCALE GENOMIC DNA]</scope>
    <source>
        <strain evidence="3">ATCC VR-1471 / Z</strain>
    </source>
</reference>
<keyword evidence="1" id="KW-0812">Transmembrane</keyword>
<dbReference type="eggNOG" id="ENOG5032SJ0">
    <property type="taxonomic scope" value="Bacteria"/>
</dbReference>
<dbReference type="RefSeq" id="WP_013943514.1">
    <property type="nucleotide sequence ID" value="NC_015713.1"/>
</dbReference>
<dbReference type="HOGENOM" id="CLU_126435_0_0_0"/>